<dbReference type="RefSeq" id="XP_024723378.1">
    <property type="nucleotide sequence ID" value="XM_024869976.1"/>
</dbReference>
<dbReference type="EMBL" id="KZ679008">
    <property type="protein sequence ID" value="PSS23332.1"/>
    <property type="molecule type" value="Genomic_DNA"/>
</dbReference>
<organism evidence="2 3">
    <name type="scientific">Amorphotheca resinae ATCC 22711</name>
    <dbReference type="NCBI Taxonomy" id="857342"/>
    <lineage>
        <taxon>Eukaryota</taxon>
        <taxon>Fungi</taxon>
        <taxon>Dikarya</taxon>
        <taxon>Ascomycota</taxon>
        <taxon>Pezizomycotina</taxon>
        <taxon>Leotiomycetes</taxon>
        <taxon>Helotiales</taxon>
        <taxon>Amorphothecaceae</taxon>
        <taxon>Amorphotheca</taxon>
    </lineage>
</organism>
<reference evidence="2 3" key="1">
    <citation type="journal article" date="2018" name="New Phytol.">
        <title>Comparative genomics and transcriptomics depict ericoid mycorrhizal fungi as versatile saprotrophs and plant mutualists.</title>
        <authorList>
            <person name="Martino E."/>
            <person name="Morin E."/>
            <person name="Grelet G.A."/>
            <person name="Kuo A."/>
            <person name="Kohler A."/>
            <person name="Daghino S."/>
            <person name="Barry K.W."/>
            <person name="Cichocki N."/>
            <person name="Clum A."/>
            <person name="Dockter R.B."/>
            <person name="Hainaut M."/>
            <person name="Kuo R.C."/>
            <person name="LaButti K."/>
            <person name="Lindahl B.D."/>
            <person name="Lindquist E.A."/>
            <person name="Lipzen A."/>
            <person name="Khouja H.R."/>
            <person name="Magnuson J."/>
            <person name="Murat C."/>
            <person name="Ohm R.A."/>
            <person name="Singer S.W."/>
            <person name="Spatafora J.W."/>
            <person name="Wang M."/>
            <person name="Veneault-Fourrey C."/>
            <person name="Henrissat B."/>
            <person name="Grigoriev I.V."/>
            <person name="Martin F.M."/>
            <person name="Perotto S."/>
        </authorList>
    </citation>
    <scope>NUCLEOTIDE SEQUENCE [LARGE SCALE GENOMIC DNA]</scope>
    <source>
        <strain evidence="2 3">ATCC 22711</strain>
    </source>
</reference>
<accession>A0A2T3B915</accession>
<feature type="compositionally biased region" description="Polar residues" evidence="1">
    <location>
        <begin position="379"/>
        <end position="393"/>
    </location>
</feature>
<keyword evidence="3" id="KW-1185">Reference proteome</keyword>
<evidence type="ECO:0000313" key="2">
    <source>
        <dbReference type="EMBL" id="PSS23332.1"/>
    </source>
</evidence>
<dbReference type="OrthoDB" id="2441642at2759"/>
<dbReference type="AlphaFoldDB" id="A0A2T3B915"/>
<dbReference type="GO" id="GO:0006357">
    <property type="term" value="P:regulation of transcription by RNA polymerase II"/>
    <property type="evidence" value="ECO:0007669"/>
    <property type="project" value="TreeGrafter"/>
</dbReference>
<feature type="region of interest" description="Disordered" evidence="1">
    <location>
        <begin position="129"/>
        <end position="153"/>
    </location>
</feature>
<dbReference type="Pfam" id="PF08618">
    <property type="entry name" value="Opi1"/>
    <property type="match status" value="1"/>
</dbReference>
<feature type="compositionally biased region" description="Gly residues" evidence="1">
    <location>
        <begin position="476"/>
        <end position="487"/>
    </location>
</feature>
<evidence type="ECO:0008006" key="4">
    <source>
        <dbReference type="Google" id="ProtNLM"/>
    </source>
</evidence>
<sequence>MLPEHPPSYAQSHDPQTLDLPSAPTSDLPPIHRERTLPPLPAAPAELRFTSEPVAEPQFVWPSSNPLTAYYQPGPSQLSPKGKTIESPSTMDVDTDSRGRRGRRGGSVLSIDDPDVRMAAEALGDLRADFVHSPPPRHTSSPSSSTTFQGRGQQAEPLLSLLTESHPLIGTAIGGSLSAYSASKNYSPRFKSSAEYVEKRFTPIVNTVGSVNRITGIEGGVRWFLGGRRPSHQPPSDPEAGSEGSNKRRKIGSAEEDREADRDVSQDPYRAHRGELQLRQREPSQASTVESLPAYDEHRSPSYEAAQQALIPTQGDAAMSQGSSWQSRLVLSTSGLSIAMSEESLRSLKYCLSWLRWANEHIGKVIEALKSALEHYDQGSESSTAGSITSNDWTYPKEKEGQNSGQLVVRSEAERSALNARIAELKTDVLKTLKEVVDIVSKYAGGALPENARILVRRHLTSLPQRFRLASANSGRSGGGGGGGGGDTQVTEGAKRVMVLAKEGLDMMAQVSAVLDGTIVSAEEWCERLGRKKREEREGGSAAEREKSPGAPPPQRDENGYIGGVADTKMG</sequence>
<dbReference type="GeneID" id="36578057"/>
<feature type="compositionally biased region" description="Low complexity" evidence="1">
    <location>
        <begin position="138"/>
        <end position="147"/>
    </location>
</feature>
<proteinExistence type="predicted"/>
<feature type="region of interest" description="Disordered" evidence="1">
    <location>
        <begin position="379"/>
        <end position="407"/>
    </location>
</feature>
<feature type="compositionally biased region" description="Basic and acidic residues" evidence="1">
    <location>
        <begin position="252"/>
        <end position="282"/>
    </location>
</feature>
<feature type="compositionally biased region" description="Basic and acidic residues" evidence="1">
    <location>
        <begin position="529"/>
        <end position="548"/>
    </location>
</feature>
<dbReference type="Proteomes" id="UP000241818">
    <property type="component" value="Unassembled WGS sequence"/>
</dbReference>
<dbReference type="InParanoid" id="A0A2T3B915"/>
<feature type="region of interest" description="Disordered" evidence="1">
    <location>
        <begin position="1"/>
        <end position="113"/>
    </location>
</feature>
<dbReference type="PANTHER" id="PTHR38406:SF1">
    <property type="entry name" value="TRANSCRIPTIONAL REPRESSOR OPI1"/>
    <property type="match status" value="1"/>
</dbReference>
<name>A0A2T3B915_AMORE</name>
<gene>
    <name evidence="2" type="ORF">M430DRAFT_96636</name>
</gene>
<dbReference type="PANTHER" id="PTHR38406">
    <property type="entry name" value="TRANSCRIPTIONAL REPRESSOR OPI1"/>
    <property type="match status" value="1"/>
</dbReference>
<evidence type="ECO:0000256" key="1">
    <source>
        <dbReference type="SAM" id="MobiDB-lite"/>
    </source>
</evidence>
<evidence type="ECO:0000313" key="3">
    <source>
        <dbReference type="Proteomes" id="UP000241818"/>
    </source>
</evidence>
<feature type="region of interest" description="Disordered" evidence="1">
    <location>
        <begin position="471"/>
        <end position="490"/>
    </location>
</feature>
<dbReference type="GO" id="GO:0005634">
    <property type="term" value="C:nucleus"/>
    <property type="evidence" value="ECO:0007669"/>
    <property type="project" value="TreeGrafter"/>
</dbReference>
<feature type="region of interest" description="Disordered" evidence="1">
    <location>
        <begin position="529"/>
        <end position="571"/>
    </location>
</feature>
<dbReference type="GO" id="GO:0030968">
    <property type="term" value="P:endoplasmic reticulum unfolded protein response"/>
    <property type="evidence" value="ECO:0007669"/>
    <property type="project" value="TreeGrafter"/>
</dbReference>
<dbReference type="InterPro" id="IPR013927">
    <property type="entry name" value="TF_Opi1_Ccg-8"/>
</dbReference>
<dbReference type="STRING" id="857342.A0A2T3B915"/>
<dbReference type="GO" id="GO:0008654">
    <property type="term" value="P:phospholipid biosynthetic process"/>
    <property type="evidence" value="ECO:0007669"/>
    <property type="project" value="TreeGrafter"/>
</dbReference>
<protein>
    <recommendedName>
        <fullName evidence="4">Transcription factor Opi1</fullName>
    </recommendedName>
</protein>
<dbReference type="GO" id="GO:0003714">
    <property type="term" value="F:transcription corepressor activity"/>
    <property type="evidence" value="ECO:0007669"/>
    <property type="project" value="InterPro"/>
</dbReference>
<feature type="region of interest" description="Disordered" evidence="1">
    <location>
        <begin position="225"/>
        <end position="300"/>
    </location>
</feature>
<dbReference type="GO" id="GO:0005783">
    <property type="term" value="C:endoplasmic reticulum"/>
    <property type="evidence" value="ECO:0007669"/>
    <property type="project" value="TreeGrafter"/>
</dbReference>